<keyword evidence="2" id="KW-1185">Reference proteome</keyword>
<accession>A0AAV9BKR6</accession>
<gene>
    <name evidence="1" type="ORF">QJS04_geneDACA020393</name>
</gene>
<proteinExistence type="predicted"/>
<comment type="caution">
    <text evidence="1">The sequence shown here is derived from an EMBL/GenBank/DDBJ whole genome shotgun (WGS) entry which is preliminary data.</text>
</comment>
<dbReference type="Proteomes" id="UP001179952">
    <property type="component" value="Unassembled WGS sequence"/>
</dbReference>
<reference evidence="1" key="1">
    <citation type="journal article" date="2023" name="Nat. Commun.">
        <title>Diploid and tetraploid genomes of Acorus and the evolution of monocots.</title>
        <authorList>
            <person name="Ma L."/>
            <person name="Liu K.W."/>
            <person name="Li Z."/>
            <person name="Hsiao Y.Y."/>
            <person name="Qi Y."/>
            <person name="Fu T."/>
            <person name="Tang G.D."/>
            <person name="Zhang D."/>
            <person name="Sun W.H."/>
            <person name="Liu D.K."/>
            <person name="Li Y."/>
            <person name="Chen G.Z."/>
            <person name="Liu X.D."/>
            <person name="Liao X.Y."/>
            <person name="Jiang Y.T."/>
            <person name="Yu X."/>
            <person name="Hao Y."/>
            <person name="Huang J."/>
            <person name="Zhao X.W."/>
            <person name="Ke S."/>
            <person name="Chen Y.Y."/>
            <person name="Wu W.L."/>
            <person name="Hsu J.L."/>
            <person name="Lin Y.F."/>
            <person name="Huang M.D."/>
            <person name="Li C.Y."/>
            <person name="Huang L."/>
            <person name="Wang Z.W."/>
            <person name="Zhao X."/>
            <person name="Zhong W.Y."/>
            <person name="Peng D.H."/>
            <person name="Ahmad S."/>
            <person name="Lan S."/>
            <person name="Zhang J.S."/>
            <person name="Tsai W.C."/>
            <person name="Van de Peer Y."/>
            <person name="Liu Z.J."/>
        </authorList>
    </citation>
    <scope>NUCLEOTIDE SEQUENCE</scope>
    <source>
        <strain evidence="1">SCP</strain>
    </source>
</reference>
<reference evidence="1" key="2">
    <citation type="submission" date="2023-06" db="EMBL/GenBank/DDBJ databases">
        <authorList>
            <person name="Ma L."/>
            <person name="Liu K.-W."/>
            <person name="Li Z."/>
            <person name="Hsiao Y.-Y."/>
            <person name="Qi Y."/>
            <person name="Fu T."/>
            <person name="Tang G."/>
            <person name="Zhang D."/>
            <person name="Sun W.-H."/>
            <person name="Liu D.-K."/>
            <person name="Li Y."/>
            <person name="Chen G.-Z."/>
            <person name="Liu X.-D."/>
            <person name="Liao X.-Y."/>
            <person name="Jiang Y.-T."/>
            <person name="Yu X."/>
            <person name="Hao Y."/>
            <person name="Huang J."/>
            <person name="Zhao X.-W."/>
            <person name="Ke S."/>
            <person name="Chen Y.-Y."/>
            <person name="Wu W.-L."/>
            <person name="Hsu J.-L."/>
            <person name="Lin Y.-F."/>
            <person name="Huang M.-D."/>
            <person name="Li C.-Y."/>
            <person name="Huang L."/>
            <person name="Wang Z.-W."/>
            <person name="Zhao X."/>
            <person name="Zhong W.-Y."/>
            <person name="Peng D.-H."/>
            <person name="Ahmad S."/>
            <person name="Lan S."/>
            <person name="Zhang J.-S."/>
            <person name="Tsai W.-C."/>
            <person name="Van De Peer Y."/>
            <person name="Liu Z.-J."/>
        </authorList>
    </citation>
    <scope>NUCLEOTIDE SEQUENCE</scope>
    <source>
        <strain evidence="1">SCP</strain>
        <tissue evidence="1">Leaves</tissue>
    </source>
</reference>
<organism evidence="1 2">
    <name type="scientific">Acorus gramineus</name>
    <name type="common">Dwarf sweet flag</name>
    <dbReference type="NCBI Taxonomy" id="55184"/>
    <lineage>
        <taxon>Eukaryota</taxon>
        <taxon>Viridiplantae</taxon>
        <taxon>Streptophyta</taxon>
        <taxon>Embryophyta</taxon>
        <taxon>Tracheophyta</taxon>
        <taxon>Spermatophyta</taxon>
        <taxon>Magnoliopsida</taxon>
        <taxon>Liliopsida</taxon>
        <taxon>Acoraceae</taxon>
        <taxon>Acorus</taxon>
    </lineage>
</organism>
<evidence type="ECO:0000313" key="1">
    <source>
        <dbReference type="EMBL" id="KAK1277393.1"/>
    </source>
</evidence>
<protein>
    <submittedName>
        <fullName evidence="1">Uncharacterized protein</fullName>
    </submittedName>
</protein>
<sequence>MINSAKYDYTSRIYFGTRDMRREKGINQNYTILLAIAVGITQNQMEHHTLRTHMSHQNCRVNTKVNKKEEEAWQRSKEEVEENKQLIFIPFREVDILTSENCALKNELQQLSEECRKLSFENESTMYGPIVDFDMKISPWPPQYAFVEIASLMRETIICSLQRNDFMIGSPSNISRTNPFGLLIRLLDALALGPQC</sequence>
<evidence type="ECO:0000313" key="2">
    <source>
        <dbReference type="Proteomes" id="UP001179952"/>
    </source>
</evidence>
<name>A0AAV9BKR6_ACOGR</name>
<dbReference type="AlphaFoldDB" id="A0AAV9BKR6"/>
<dbReference type="EMBL" id="JAUJYN010000002">
    <property type="protein sequence ID" value="KAK1277393.1"/>
    <property type="molecule type" value="Genomic_DNA"/>
</dbReference>